<dbReference type="AlphaFoldDB" id="A0A9Q1HWH1"/>
<accession>A0A9Q1HWH1</accession>
<name>A0A9Q1HWH1_CONCO</name>
<reference evidence="1" key="1">
    <citation type="journal article" date="2023" name="Science">
        <title>Genome structures resolve the early diversification of teleost fishes.</title>
        <authorList>
            <person name="Parey E."/>
            <person name="Louis A."/>
            <person name="Montfort J."/>
            <person name="Bouchez O."/>
            <person name="Roques C."/>
            <person name="Iampietro C."/>
            <person name="Lluch J."/>
            <person name="Castinel A."/>
            <person name="Donnadieu C."/>
            <person name="Desvignes T."/>
            <person name="Floi Bucao C."/>
            <person name="Jouanno E."/>
            <person name="Wen M."/>
            <person name="Mejri S."/>
            <person name="Dirks R."/>
            <person name="Jansen H."/>
            <person name="Henkel C."/>
            <person name="Chen W.J."/>
            <person name="Zahm M."/>
            <person name="Cabau C."/>
            <person name="Klopp C."/>
            <person name="Thompson A.W."/>
            <person name="Robinson-Rechavi M."/>
            <person name="Braasch I."/>
            <person name="Lecointre G."/>
            <person name="Bobe J."/>
            <person name="Postlethwait J.H."/>
            <person name="Berthelot C."/>
            <person name="Roest Crollius H."/>
            <person name="Guiguen Y."/>
        </authorList>
    </citation>
    <scope>NUCLEOTIDE SEQUENCE</scope>
    <source>
        <strain evidence="1">Concon-B</strain>
    </source>
</reference>
<evidence type="ECO:0000313" key="2">
    <source>
        <dbReference type="Proteomes" id="UP001152803"/>
    </source>
</evidence>
<dbReference type="Proteomes" id="UP001152803">
    <property type="component" value="Unassembled WGS sequence"/>
</dbReference>
<comment type="caution">
    <text evidence="1">The sequence shown here is derived from an EMBL/GenBank/DDBJ whole genome shotgun (WGS) entry which is preliminary data.</text>
</comment>
<protein>
    <submittedName>
        <fullName evidence="1">Uncharacterized protein</fullName>
    </submittedName>
</protein>
<gene>
    <name evidence="1" type="ORF">COCON_G00149200</name>
</gene>
<organism evidence="1 2">
    <name type="scientific">Conger conger</name>
    <name type="common">Conger eel</name>
    <name type="synonym">Muraena conger</name>
    <dbReference type="NCBI Taxonomy" id="82655"/>
    <lineage>
        <taxon>Eukaryota</taxon>
        <taxon>Metazoa</taxon>
        <taxon>Chordata</taxon>
        <taxon>Craniata</taxon>
        <taxon>Vertebrata</taxon>
        <taxon>Euteleostomi</taxon>
        <taxon>Actinopterygii</taxon>
        <taxon>Neopterygii</taxon>
        <taxon>Teleostei</taxon>
        <taxon>Anguilliformes</taxon>
        <taxon>Congridae</taxon>
        <taxon>Conger</taxon>
    </lineage>
</organism>
<proteinExistence type="predicted"/>
<dbReference type="EMBL" id="JAFJMO010000010">
    <property type="protein sequence ID" value="KAJ8265821.1"/>
    <property type="molecule type" value="Genomic_DNA"/>
</dbReference>
<keyword evidence="2" id="KW-1185">Reference proteome</keyword>
<evidence type="ECO:0000313" key="1">
    <source>
        <dbReference type="EMBL" id="KAJ8265821.1"/>
    </source>
</evidence>
<sequence length="76" mass="8820">MVALICRLYKHFFKLIFLDTERSVCEHKCNCAKCVAANFKQKSTPFRNNCGQCVLFSPDIPLHFRLYGCILGLYLK</sequence>